<dbReference type="Proteomes" id="UP000717328">
    <property type="component" value="Unassembled WGS sequence"/>
</dbReference>
<keyword evidence="3" id="KW-1185">Reference proteome</keyword>
<dbReference type="EMBL" id="JABCKI010006515">
    <property type="protein sequence ID" value="KAG5634263.1"/>
    <property type="molecule type" value="Genomic_DNA"/>
</dbReference>
<proteinExistence type="predicted"/>
<feature type="region of interest" description="Disordered" evidence="1">
    <location>
        <begin position="66"/>
        <end position="135"/>
    </location>
</feature>
<sequence length="235" mass="25718">NLKNTPARQMSHYIRTIRTDFTSRTQASSSSVPSQWYAGTSASAHANLVANLGGLINRYPPGLGHTEWRGPSGSAGPNPSPYSRRRTAVSARPPPATARRTPPPPPRTSYMKFDPFSDENASEPLPLPTPRRRLNTDPILYRTPRSTPASLSHSHPYSTHSHRAAEPYTIYIPPAAVQVAPPAPPPLDRNARSRLVAGILLNRVHAVGKPMRRRCTDGPREYVKSGLSRVVCVEA</sequence>
<feature type="compositionally biased region" description="Pro residues" evidence="1">
    <location>
        <begin position="92"/>
        <end position="107"/>
    </location>
</feature>
<evidence type="ECO:0000313" key="3">
    <source>
        <dbReference type="Proteomes" id="UP000717328"/>
    </source>
</evidence>
<organism evidence="2 3">
    <name type="scientific">Sphagnurus paluster</name>
    <dbReference type="NCBI Taxonomy" id="117069"/>
    <lineage>
        <taxon>Eukaryota</taxon>
        <taxon>Fungi</taxon>
        <taxon>Dikarya</taxon>
        <taxon>Basidiomycota</taxon>
        <taxon>Agaricomycotina</taxon>
        <taxon>Agaricomycetes</taxon>
        <taxon>Agaricomycetidae</taxon>
        <taxon>Agaricales</taxon>
        <taxon>Tricholomatineae</taxon>
        <taxon>Lyophyllaceae</taxon>
        <taxon>Sphagnurus</taxon>
    </lineage>
</organism>
<reference evidence="2" key="1">
    <citation type="submission" date="2021-02" db="EMBL/GenBank/DDBJ databases">
        <authorList>
            <person name="Nieuwenhuis M."/>
            <person name="Van De Peppel L.J.J."/>
        </authorList>
    </citation>
    <scope>NUCLEOTIDE SEQUENCE</scope>
    <source>
        <strain evidence="2">D49</strain>
    </source>
</reference>
<accession>A0A9P7FQA6</accession>
<feature type="non-terminal residue" evidence="2">
    <location>
        <position position="1"/>
    </location>
</feature>
<gene>
    <name evidence="2" type="ORF">H0H81_002665</name>
</gene>
<dbReference type="OrthoDB" id="2668396at2759"/>
<protein>
    <submittedName>
        <fullName evidence="2">Uncharacterized protein</fullName>
    </submittedName>
</protein>
<comment type="caution">
    <text evidence="2">The sequence shown here is derived from an EMBL/GenBank/DDBJ whole genome shotgun (WGS) entry which is preliminary data.</text>
</comment>
<reference evidence="2" key="2">
    <citation type="submission" date="2021-10" db="EMBL/GenBank/DDBJ databases">
        <title>Phylogenomics reveals ancestral predisposition of the termite-cultivated fungus Termitomyces towards a domesticated lifestyle.</title>
        <authorList>
            <person name="Auxier B."/>
            <person name="Grum-Grzhimaylo A."/>
            <person name="Cardenas M.E."/>
            <person name="Lodge J.D."/>
            <person name="Laessoe T."/>
            <person name="Pedersen O."/>
            <person name="Smith M.E."/>
            <person name="Kuyper T.W."/>
            <person name="Franco-Molano E.A."/>
            <person name="Baroni T.J."/>
            <person name="Aanen D.K."/>
        </authorList>
    </citation>
    <scope>NUCLEOTIDE SEQUENCE</scope>
    <source>
        <strain evidence="2">D49</strain>
    </source>
</reference>
<name>A0A9P7FQA6_9AGAR</name>
<evidence type="ECO:0000256" key="1">
    <source>
        <dbReference type="SAM" id="MobiDB-lite"/>
    </source>
</evidence>
<evidence type="ECO:0000313" key="2">
    <source>
        <dbReference type="EMBL" id="KAG5634263.1"/>
    </source>
</evidence>
<dbReference type="AlphaFoldDB" id="A0A9P7FQA6"/>